<dbReference type="Proteomes" id="UP000199109">
    <property type="component" value="Unassembled WGS sequence"/>
</dbReference>
<gene>
    <name evidence="1" type="ORF">SAMN05421636_11233</name>
</gene>
<dbReference type="AlphaFoldDB" id="A0A1G7IHX4"/>
<dbReference type="STRING" id="641691.SAMN05421636_11233"/>
<keyword evidence="2" id="KW-1185">Reference proteome</keyword>
<organism evidence="1 2">
    <name type="scientific">Pricia antarctica</name>
    <dbReference type="NCBI Taxonomy" id="641691"/>
    <lineage>
        <taxon>Bacteria</taxon>
        <taxon>Pseudomonadati</taxon>
        <taxon>Bacteroidota</taxon>
        <taxon>Flavobacteriia</taxon>
        <taxon>Flavobacteriales</taxon>
        <taxon>Flavobacteriaceae</taxon>
        <taxon>Pricia</taxon>
    </lineage>
</organism>
<dbReference type="EMBL" id="FNAO01000012">
    <property type="protein sequence ID" value="SDF12188.1"/>
    <property type="molecule type" value="Genomic_DNA"/>
</dbReference>
<sequence length="59" mass="6835">MIWDLGFGIWDLGLGTWDLGLGTWDSGSGMWEATTCEFKFLKSNLAYLIRFELYRTCTF</sequence>
<evidence type="ECO:0000313" key="2">
    <source>
        <dbReference type="Proteomes" id="UP000199109"/>
    </source>
</evidence>
<reference evidence="1 2" key="1">
    <citation type="submission" date="2016-10" db="EMBL/GenBank/DDBJ databases">
        <authorList>
            <person name="de Groot N.N."/>
        </authorList>
    </citation>
    <scope>NUCLEOTIDE SEQUENCE [LARGE SCALE GENOMIC DNA]</scope>
    <source>
        <strain evidence="1 2">DSM 23421</strain>
    </source>
</reference>
<name>A0A1G7IHX4_9FLAO</name>
<evidence type="ECO:0000313" key="1">
    <source>
        <dbReference type="EMBL" id="SDF12188.1"/>
    </source>
</evidence>
<accession>A0A1G7IHX4</accession>
<protein>
    <submittedName>
        <fullName evidence="1">Uncharacterized protein</fullName>
    </submittedName>
</protein>
<proteinExistence type="predicted"/>